<feature type="chain" id="PRO_5014753369" evidence="2">
    <location>
        <begin position="21"/>
        <end position="72"/>
    </location>
</feature>
<feature type="signal peptide" evidence="2">
    <location>
        <begin position="1"/>
        <end position="20"/>
    </location>
</feature>
<name>A0A2M4DDY4_ANODA</name>
<feature type="region of interest" description="Disordered" evidence="1">
    <location>
        <begin position="21"/>
        <end position="50"/>
    </location>
</feature>
<evidence type="ECO:0000256" key="2">
    <source>
        <dbReference type="SAM" id="SignalP"/>
    </source>
</evidence>
<dbReference type="EMBL" id="GGFL01011632">
    <property type="protein sequence ID" value="MBW75810.1"/>
    <property type="molecule type" value="Transcribed_RNA"/>
</dbReference>
<evidence type="ECO:0000256" key="1">
    <source>
        <dbReference type="SAM" id="MobiDB-lite"/>
    </source>
</evidence>
<feature type="compositionally biased region" description="Basic and acidic residues" evidence="1">
    <location>
        <begin position="35"/>
        <end position="44"/>
    </location>
</feature>
<organism evidence="3">
    <name type="scientific">Anopheles darlingi</name>
    <name type="common">Mosquito</name>
    <dbReference type="NCBI Taxonomy" id="43151"/>
    <lineage>
        <taxon>Eukaryota</taxon>
        <taxon>Metazoa</taxon>
        <taxon>Ecdysozoa</taxon>
        <taxon>Arthropoda</taxon>
        <taxon>Hexapoda</taxon>
        <taxon>Insecta</taxon>
        <taxon>Pterygota</taxon>
        <taxon>Neoptera</taxon>
        <taxon>Endopterygota</taxon>
        <taxon>Diptera</taxon>
        <taxon>Nematocera</taxon>
        <taxon>Culicoidea</taxon>
        <taxon>Culicidae</taxon>
        <taxon>Anophelinae</taxon>
        <taxon>Anopheles</taxon>
    </lineage>
</organism>
<keyword evidence="2" id="KW-0732">Signal</keyword>
<reference evidence="3" key="1">
    <citation type="submission" date="2018-01" db="EMBL/GenBank/DDBJ databases">
        <title>An insight into the sialome of Amazonian anophelines.</title>
        <authorList>
            <person name="Ribeiro J.M."/>
            <person name="Scarpassa V."/>
            <person name="Calvo E."/>
        </authorList>
    </citation>
    <scope>NUCLEOTIDE SEQUENCE</scope>
</reference>
<protein>
    <submittedName>
        <fullName evidence="3">Putative secreted protein</fullName>
    </submittedName>
</protein>
<accession>A0A2M4DDY4</accession>
<dbReference type="AlphaFoldDB" id="A0A2M4DDY4"/>
<proteinExistence type="predicted"/>
<sequence length="72" mass="8328">MLTWTIKVLFSVLWFNQCRSRTDLAPPDDPVLTRGGERAEDRNRNGTFQHTPIRQCDAHSFRHAQYLANLTG</sequence>
<evidence type="ECO:0000313" key="3">
    <source>
        <dbReference type="EMBL" id="MBW75810.1"/>
    </source>
</evidence>